<keyword evidence="1" id="KW-1133">Transmembrane helix</keyword>
<reference evidence="2" key="1">
    <citation type="submission" date="2016-01" db="EMBL/GenBank/DDBJ databases">
        <authorList>
            <person name="Mcilroy J.S."/>
            <person name="Karst M S."/>
            <person name="Albertsen M."/>
        </authorList>
    </citation>
    <scope>NUCLEOTIDE SEQUENCE</scope>
    <source>
        <strain evidence="2">Cfx-K</strain>
    </source>
</reference>
<name>A0A170PDI4_9CHLR</name>
<evidence type="ECO:0000313" key="2">
    <source>
        <dbReference type="EMBL" id="CUS02027.2"/>
    </source>
</evidence>
<dbReference type="Proteomes" id="UP000215027">
    <property type="component" value="Chromosome I"/>
</dbReference>
<proteinExistence type="predicted"/>
<keyword evidence="1" id="KW-0812">Transmembrane</keyword>
<dbReference type="AlphaFoldDB" id="A0A170PDI4"/>
<dbReference type="EMBL" id="LN890655">
    <property type="protein sequence ID" value="CUS02027.2"/>
    <property type="molecule type" value="Genomic_DNA"/>
</dbReference>
<sequence>MGKNLGTILIIGGIVVGLVIVGLMAVYRSEGSLTSGAATLGIVIGFLVLVLPQLGFGAYLLLRGRQDAAVAASAGKQRQMLGMIKARGQVNIADLAIDLRTSRDEVQRMVYELVNMGLYSGYVNWSEGTLYSSEASELRTLDRCKNCSGQLELAGKGVIRCPFCGTEYFLP</sequence>
<evidence type="ECO:0000256" key="1">
    <source>
        <dbReference type="SAM" id="Phobius"/>
    </source>
</evidence>
<dbReference type="KEGG" id="pbf:CFX0092_A0146"/>
<accession>A0A170PDI4</accession>
<feature type="transmembrane region" description="Helical" evidence="1">
    <location>
        <begin position="7"/>
        <end position="27"/>
    </location>
</feature>
<protein>
    <submittedName>
        <fullName evidence="2">Uncharacterized protein</fullName>
    </submittedName>
</protein>
<evidence type="ECO:0000313" key="3">
    <source>
        <dbReference type="Proteomes" id="UP000215027"/>
    </source>
</evidence>
<feature type="transmembrane region" description="Helical" evidence="1">
    <location>
        <begin position="39"/>
        <end position="62"/>
    </location>
</feature>
<dbReference type="OrthoDB" id="165390at2"/>
<dbReference type="RefSeq" id="WP_095041689.1">
    <property type="nucleotide sequence ID" value="NZ_LN890655.1"/>
</dbReference>
<keyword evidence="1" id="KW-0472">Membrane</keyword>
<keyword evidence="3" id="KW-1185">Reference proteome</keyword>
<gene>
    <name evidence="2" type="ORF">CFX0092_A0146</name>
</gene>
<organism evidence="2 3">
    <name type="scientific">Candidatus Promineifilum breve</name>
    <dbReference type="NCBI Taxonomy" id="1806508"/>
    <lineage>
        <taxon>Bacteria</taxon>
        <taxon>Bacillati</taxon>
        <taxon>Chloroflexota</taxon>
        <taxon>Ardenticatenia</taxon>
        <taxon>Candidatus Promineifilales</taxon>
        <taxon>Candidatus Promineifilaceae</taxon>
        <taxon>Candidatus Promineifilum</taxon>
    </lineage>
</organism>